<feature type="compositionally biased region" description="Basic and acidic residues" evidence="1">
    <location>
        <begin position="34"/>
        <end position="67"/>
    </location>
</feature>
<proteinExistence type="predicted"/>
<reference evidence="2" key="1">
    <citation type="submission" date="2022-07" db="EMBL/GenBank/DDBJ databases">
        <title>Phylogenomic reconstructions and comparative analyses of Kickxellomycotina fungi.</title>
        <authorList>
            <person name="Reynolds N.K."/>
            <person name="Stajich J.E."/>
            <person name="Barry K."/>
            <person name="Grigoriev I.V."/>
            <person name="Crous P."/>
            <person name="Smith M.E."/>
        </authorList>
    </citation>
    <scope>NUCLEOTIDE SEQUENCE</scope>
    <source>
        <strain evidence="2">NBRC 100468</strain>
    </source>
</reference>
<gene>
    <name evidence="2" type="ORF">H4219_003912</name>
</gene>
<evidence type="ECO:0000256" key="1">
    <source>
        <dbReference type="SAM" id="MobiDB-lite"/>
    </source>
</evidence>
<protein>
    <submittedName>
        <fullName evidence="2">Uncharacterized protein</fullName>
    </submittedName>
</protein>
<organism evidence="2 3">
    <name type="scientific">Mycoemilia scoparia</name>
    <dbReference type="NCBI Taxonomy" id="417184"/>
    <lineage>
        <taxon>Eukaryota</taxon>
        <taxon>Fungi</taxon>
        <taxon>Fungi incertae sedis</taxon>
        <taxon>Zoopagomycota</taxon>
        <taxon>Kickxellomycotina</taxon>
        <taxon>Kickxellomycetes</taxon>
        <taxon>Kickxellales</taxon>
        <taxon>Kickxellaceae</taxon>
        <taxon>Mycoemilia</taxon>
    </lineage>
</organism>
<feature type="compositionally biased region" description="Polar residues" evidence="1">
    <location>
        <begin position="1"/>
        <end position="10"/>
    </location>
</feature>
<feature type="region of interest" description="Disordered" evidence="1">
    <location>
        <begin position="1"/>
        <end position="81"/>
    </location>
</feature>
<comment type="caution">
    <text evidence="2">The sequence shown here is derived from an EMBL/GenBank/DDBJ whole genome shotgun (WGS) entry which is preliminary data.</text>
</comment>
<sequence length="113" mass="12996">MEVNDYSKSNLDVADRPDSQQPNEAPLQVLENSRNIDDCVESKPNVEKTEDKQKEEGKVEKEREETNGKGSEPSLPKVEKDKCDIRSCPFCKEETDNLFDYLEHQVVCHPRKS</sequence>
<accession>A0A9W7ZU60</accession>
<name>A0A9W7ZU60_9FUNG</name>
<evidence type="ECO:0000313" key="3">
    <source>
        <dbReference type="Proteomes" id="UP001150538"/>
    </source>
</evidence>
<dbReference type="Proteomes" id="UP001150538">
    <property type="component" value="Unassembled WGS sequence"/>
</dbReference>
<dbReference type="AlphaFoldDB" id="A0A9W7ZU60"/>
<evidence type="ECO:0000313" key="2">
    <source>
        <dbReference type="EMBL" id="KAJ1916199.1"/>
    </source>
</evidence>
<dbReference type="EMBL" id="JANBPU010000111">
    <property type="protein sequence ID" value="KAJ1916199.1"/>
    <property type="molecule type" value="Genomic_DNA"/>
</dbReference>
<keyword evidence="3" id="KW-1185">Reference proteome</keyword>